<proteinExistence type="inferred from homology"/>
<dbReference type="PANTHER" id="PTHR23253:SF9">
    <property type="entry name" value="EUKARYOTIC TRANSLATION INITIATION FACTOR 4 GAMMA 2"/>
    <property type="match status" value="1"/>
</dbReference>
<feature type="compositionally biased region" description="Low complexity" evidence="4">
    <location>
        <begin position="131"/>
        <end position="145"/>
    </location>
</feature>
<name>A0A0S4IUF0_BODSA</name>
<dbReference type="OrthoDB" id="514777at2759"/>
<keyword evidence="2" id="KW-0396">Initiation factor</keyword>
<sequence>MRTFSVAEIMSMRDMYKEPPYPNFSLDEVLRKRAARGTTLTRGEGAWSVSAAKNQDEGIVRMVRCSLNKIAPEKYQEVLKDLSIPSLIESERAMQLVIDIIFKKALQEPGYCEMYARLCFDMSLYEVKLQQQQPSSTAPSPMTQQAGTPMSDGSVRKTTSKFREQIVRSAQKEFQLTDPHIFDSLSGEELDEARASLIKRKKANITFVGQLYVHRVLSPSIMLAIIQTVLRSDRPEEIDIEVLGALLETVGKTLDRDPHRKALDQHFAQLQGLLGASHDANPYPMRIKFKLMNLIDLRKSDWEPRVTRADNQAPTTLQEQEKQHHQQQQQQVATTSAATLKPLGPRSPTVSTPTARRGGSNGGMQRFPSTSQFPDSPQPGPAPPSIATWRHVSAPQRDTPMAYTPGDITQRRGNTDDLPFEKRVKAVLAEWVNERSNEAMPGWRSRFKTTDWDDDEDMCRAIVAEVTREACITTKKDAQREACSFLRVGLAFEPDDSAISQGLVDTLVKAVEEGTKEDVPKFFERFVSILHLVTEKETIVELYCHAAKLVYLVYEAVEDKSEETLELLLEVWRLLPRPGHGGEVLPDNVVHFVVNLRDTDQCDVAAALVVSLQETALLSSTAISAWMGSVSAAQSQKVVEIVKERLKL</sequence>
<dbReference type="SUPFAM" id="SSF48371">
    <property type="entry name" value="ARM repeat"/>
    <property type="match status" value="1"/>
</dbReference>
<keyword evidence="3" id="KW-0648">Protein biosynthesis</keyword>
<dbReference type="AlphaFoldDB" id="A0A0S4IUF0"/>
<organism evidence="6 7">
    <name type="scientific">Bodo saltans</name>
    <name type="common">Flagellated protozoan</name>
    <dbReference type="NCBI Taxonomy" id="75058"/>
    <lineage>
        <taxon>Eukaryota</taxon>
        <taxon>Discoba</taxon>
        <taxon>Euglenozoa</taxon>
        <taxon>Kinetoplastea</taxon>
        <taxon>Metakinetoplastina</taxon>
        <taxon>Eubodonida</taxon>
        <taxon>Bodonidae</taxon>
        <taxon>Bodo</taxon>
    </lineage>
</organism>
<protein>
    <recommendedName>
        <fullName evidence="5">MIF4G domain-containing protein</fullName>
    </recommendedName>
</protein>
<evidence type="ECO:0000313" key="7">
    <source>
        <dbReference type="Proteomes" id="UP000051952"/>
    </source>
</evidence>
<comment type="similarity">
    <text evidence="1">Belongs to the eukaryotic initiation factor 4G family.</text>
</comment>
<dbReference type="GO" id="GO:0003743">
    <property type="term" value="F:translation initiation factor activity"/>
    <property type="evidence" value="ECO:0007669"/>
    <property type="project" value="UniProtKB-KW"/>
</dbReference>
<dbReference type="Gene3D" id="1.25.40.180">
    <property type="match status" value="1"/>
</dbReference>
<gene>
    <name evidence="6" type="ORF">BSAL_74440</name>
</gene>
<dbReference type="GO" id="GO:0003729">
    <property type="term" value="F:mRNA binding"/>
    <property type="evidence" value="ECO:0007669"/>
    <property type="project" value="TreeGrafter"/>
</dbReference>
<evidence type="ECO:0000256" key="4">
    <source>
        <dbReference type="SAM" id="MobiDB-lite"/>
    </source>
</evidence>
<dbReference type="SMART" id="SM00543">
    <property type="entry name" value="MIF4G"/>
    <property type="match status" value="1"/>
</dbReference>
<reference evidence="7" key="1">
    <citation type="submission" date="2015-09" db="EMBL/GenBank/DDBJ databases">
        <authorList>
            <consortium name="Pathogen Informatics"/>
        </authorList>
    </citation>
    <scope>NUCLEOTIDE SEQUENCE [LARGE SCALE GENOMIC DNA]</scope>
    <source>
        <strain evidence="7">Lake Konstanz</strain>
    </source>
</reference>
<evidence type="ECO:0000256" key="2">
    <source>
        <dbReference type="ARBA" id="ARBA00022540"/>
    </source>
</evidence>
<dbReference type="PANTHER" id="PTHR23253">
    <property type="entry name" value="EUKARYOTIC TRANSLATION INITIATION FACTOR 4 GAMMA"/>
    <property type="match status" value="1"/>
</dbReference>
<dbReference type="GO" id="GO:0016281">
    <property type="term" value="C:eukaryotic translation initiation factor 4F complex"/>
    <property type="evidence" value="ECO:0007669"/>
    <property type="project" value="TreeGrafter"/>
</dbReference>
<dbReference type="Proteomes" id="UP000051952">
    <property type="component" value="Unassembled WGS sequence"/>
</dbReference>
<feature type="region of interest" description="Disordered" evidence="4">
    <location>
        <begin position="312"/>
        <end position="415"/>
    </location>
</feature>
<evidence type="ECO:0000313" key="6">
    <source>
        <dbReference type="EMBL" id="CUG10241.1"/>
    </source>
</evidence>
<evidence type="ECO:0000259" key="5">
    <source>
        <dbReference type="SMART" id="SM00543"/>
    </source>
</evidence>
<evidence type="ECO:0000256" key="1">
    <source>
        <dbReference type="ARBA" id="ARBA00005775"/>
    </source>
</evidence>
<dbReference type="Pfam" id="PF02854">
    <property type="entry name" value="MIF4G"/>
    <property type="match status" value="1"/>
</dbReference>
<evidence type="ECO:0000256" key="3">
    <source>
        <dbReference type="ARBA" id="ARBA00022917"/>
    </source>
</evidence>
<feature type="domain" description="MIF4G" evidence="5">
    <location>
        <begin position="60"/>
        <end position="301"/>
    </location>
</feature>
<dbReference type="VEuPathDB" id="TriTrypDB:BSAL_74440"/>
<keyword evidence="7" id="KW-1185">Reference proteome</keyword>
<dbReference type="OMA" id="ENMIRMD"/>
<dbReference type="InterPro" id="IPR003890">
    <property type="entry name" value="MIF4G-like_typ-3"/>
</dbReference>
<feature type="region of interest" description="Disordered" evidence="4">
    <location>
        <begin position="131"/>
        <end position="158"/>
    </location>
</feature>
<dbReference type="InterPro" id="IPR016024">
    <property type="entry name" value="ARM-type_fold"/>
</dbReference>
<accession>A0A0S4IUF0</accession>
<dbReference type="EMBL" id="CYKH01000651">
    <property type="protein sequence ID" value="CUG10241.1"/>
    <property type="molecule type" value="Genomic_DNA"/>
</dbReference>